<evidence type="ECO:0000313" key="2">
    <source>
        <dbReference type="EMBL" id="CAI9719538.1"/>
    </source>
</evidence>
<dbReference type="Proteomes" id="UP001162480">
    <property type="component" value="Chromosome 3"/>
</dbReference>
<dbReference type="EMBL" id="OX597816">
    <property type="protein sequence ID" value="CAI9719538.1"/>
    <property type="molecule type" value="Genomic_DNA"/>
</dbReference>
<protein>
    <submittedName>
        <fullName evidence="2">Uncharacterized protein</fullName>
    </submittedName>
</protein>
<organism evidence="2 3">
    <name type="scientific">Octopus vulgaris</name>
    <name type="common">Common octopus</name>
    <dbReference type="NCBI Taxonomy" id="6645"/>
    <lineage>
        <taxon>Eukaryota</taxon>
        <taxon>Metazoa</taxon>
        <taxon>Spiralia</taxon>
        <taxon>Lophotrochozoa</taxon>
        <taxon>Mollusca</taxon>
        <taxon>Cephalopoda</taxon>
        <taxon>Coleoidea</taxon>
        <taxon>Octopodiformes</taxon>
        <taxon>Octopoda</taxon>
        <taxon>Incirrata</taxon>
        <taxon>Octopodidae</taxon>
        <taxon>Octopus</taxon>
    </lineage>
</organism>
<keyword evidence="1" id="KW-0472">Membrane</keyword>
<reference evidence="2" key="1">
    <citation type="submission" date="2023-08" db="EMBL/GenBank/DDBJ databases">
        <authorList>
            <person name="Alioto T."/>
            <person name="Alioto T."/>
            <person name="Gomez Garrido J."/>
        </authorList>
    </citation>
    <scope>NUCLEOTIDE SEQUENCE</scope>
</reference>
<evidence type="ECO:0000256" key="1">
    <source>
        <dbReference type="SAM" id="Phobius"/>
    </source>
</evidence>
<keyword evidence="1" id="KW-1133">Transmembrane helix</keyword>
<keyword evidence="3" id="KW-1185">Reference proteome</keyword>
<keyword evidence="1" id="KW-0812">Transmembrane</keyword>
<accession>A0AA36ANT8</accession>
<evidence type="ECO:0000313" key="3">
    <source>
        <dbReference type="Proteomes" id="UP001162480"/>
    </source>
</evidence>
<dbReference type="AlphaFoldDB" id="A0AA36ANT8"/>
<feature type="transmembrane region" description="Helical" evidence="1">
    <location>
        <begin position="33"/>
        <end position="52"/>
    </location>
</feature>
<name>A0AA36ANT8_OCTVU</name>
<gene>
    <name evidence="2" type="ORF">OCTVUL_1B005202</name>
</gene>
<sequence>MLGLEIKEKEPITMRDCCIGFRDFLDGADADCGIFVLLVVHMVIMVLINVSFGSSAGGFTCSDSGCALCCASGGGCSFGYSGSFCCNDASFRCSGGNGFGCNCGGCGGG</sequence>
<proteinExistence type="predicted"/>